<dbReference type="EMBL" id="BTGU01012567">
    <property type="protein sequence ID" value="GMN71168.1"/>
    <property type="molecule type" value="Genomic_DNA"/>
</dbReference>
<dbReference type="InterPro" id="IPR010255">
    <property type="entry name" value="Haem_peroxidase_sf"/>
</dbReference>
<dbReference type="GO" id="GO:0004601">
    <property type="term" value="F:peroxidase activity"/>
    <property type="evidence" value="ECO:0007669"/>
    <property type="project" value="InterPro"/>
</dbReference>
<reference evidence="1" key="1">
    <citation type="submission" date="2023-07" db="EMBL/GenBank/DDBJ databases">
        <title>draft genome sequence of fig (Ficus carica).</title>
        <authorList>
            <person name="Takahashi T."/>
            <person name="Nishimura K."/>
        </authorList>
    </citation>
    <scope>NUCLEOTIDE SEQUENCE</scope>
</reference>
<name>A0AA88EBC1_FICCA</name>
<dbReference type="GO" id="GO:0006979">
    <property type="term" value="P:response to oxidative stress"/>
    <property type="evidence" value="ECO:0007669"/>
    <property type="project" value="InterPro"/>
</dbReference>
<accession>A0AA88EBC1</accession>
<dbReference type="Proteomes" id="UP001187192">
    <property type="component" value="Unassembled WGS sequence"/>
</dbReference>
<dbReference type="Gene3D" id="1.10.520.10">
    <property type="match status" value="1"/>
</dbReference>
<gene>
    <name evidence="1" type="ORF">TIFTF001_053356</name>
</gene>
<sequence length="25" mass="2772">MVKMGDIKPLTGRSGQIRKVCRAIN</sequence>
<protein>
    <submittedName>
        <fullName evidence="1">Uncharacterized protein</fullName>
    </submittedName>
</protein>
<organism evidence="1 2">
    <name type="scientific">Ficus carica</name>
    <name type="common">Common fig</name>
    <dbReference type="NCBI Taxonomy" id="3494"/>
    <lineage>
        <taxon>Eukaryota</taxon>
        <taxon>Viridiplantae</taxon>
        <taxon>Streptophyta</taxon>
        <taxon>Embryophyta</taxon>
        <taxon>Tracheophyta</taxon>
        <taxon>Spermatophyta</taxon>
        <taxon>Magnoliopsida</taxon>
        <taxon>eudicotyledons</taxon>
        <taxon>Gunneridae</taxon>
        <taxon>Pentapetalae</taxon>
        <taxon>rosids</taxon>
        <taxon>fabids</taxon>
        <taxon>Rosales</taxon>
        <taxon>Moraceae</taxon>
        <taxon>Ficeae</taxon>
        <taxon>Ficus</taxon>
    </lineage>
</organism>
<proteinExistence type="predicted"/>
<dbReference type="GO" id="GO:0020037">
    <property type="term" value="F:heme binding"/>
    <property type="evidence" value="ECO:0007669"/>
    <property type="project" value="InterPro"/>
</dbReference>
<evidence type="ECO:0000313" key="2">
    <source>
        <dbReference type="Proteomes" id="UP001187192"/>
    </source>
</evidence>
<keyword evidence="2" id="KW-1185">Reference proteome</keyword>
<comment type="caution">
    <text evidence="1">The sequence shown here is derived from an EMBL/GenBank/DDBJ whole genome shotgun (WGS) entry which is preliminary data.</text>
</comment>
<dbReference type="AlphaFoldDB" id="A0AA88EBC1"/>
<evidence type="ECO:0000313" key="1">
    <source>
        <dbReference type="EMBL" id="GMN71168.1"/>
    </source>
</evidence>
<dbReference type="SUPFAM" id="SSF48113">
    <property type="entry name" value="Heme-dependent peroxidases"/>
    <property type="match status" value="1"/>
</dbReference>